<accession>A0A6C0AK83</accession>
<reference evidence="1" key="1">
    <citation type="journal article" date="2020" name="Nature">
        <title>Giant virus diversity and host interactions through global metagenomics.</title>
        <authorList>
            <person name="Schulz F."/>
            <person name="Roux S."/>
            <person name="Paez-Espino D."/>
            <person name="Jungbluth S."/>
            <person name="Walsh D.A."/>
            <person name="Denef V.J."/>
            <person name="McMahon K.D."/>
            <person name="Konstantinidis K.T."/>
            <person name="Eloe-Fadrosh E.A."/>
            <person name="Kyrpides N.C."/>
            <person name="Woyke T."/>
        </authorList>
    </citation>
    <scope>NUCLEOTIDE SEQUENCE</scope>
    <source>
        <strain evidence="1">GVMAG-S-1035375-24</strain>
    </source>
</reference>
<protein>
    <submittedName>
        <fullName evidence="1">Uncharacterized protein</fullName>
    </submittedName>
</protein>
<name>A0A6C0AK83_9ZZZZ</name>
<organism evidence="1">
    <name type="scientific">viral metagenome</name>
    <dbReference type="NCBI Taxonomy" id="1070528"/>
    <lineage>
        <taxon>unclassified sequences</taxon>
        <taxon>metagenomes</taxon>
        <taxon>organismal metagenomes</taxon>
    </lineage>
</organism>
<sequence length="270" mass="30613">MDHLRTFINCLKDKHPELTFPRASDEVYTHLTDALTPHGMKIMQRDNSLFKGADAPQPLPGVDIRVAWDGSDETWKALHMTMIFSFLRGDPKEKVAQVVEAMKNILPETHGDTSEILKMLGTEETSSSLAEMFEFLLKTKMASIVGEIASSVKLDDIGIDFERPEEILEALQHPERSHAVRHIMEQVKTMLEDRIKTGKINQQELIREIETLKAKFQSSFGKYMNEMVGVARDGPATGNTSAQIMSNSPEARRARMQARLQRKLHEKGRK</sequence>
<proteinExistence type="predicted"/>
<dbReference type="AlphaFoldDB" id="A0A6C0AK83"/>
<dbReference type="EMBL" id="MN740664">
    <property type="protein sequence ID" value="QHS79860.1"/>
    <property type="molecule type" value="Genomic_DNA"/>
</dbReference>
<evidence type="ECO:0000313" key="1">
    <source>
        <dbReference type="EMBL" id="QHS79860.1"/>
    </source>
</evidence>